<evidence type="ECO:0000313" key="1">
    <source>
        <dbReference type="EMBL" id="NHB89827.1"/>
    </source>
</evidence>
<reference evidence="1 2" key="1">
    <citation type="submission" date="2018-02" db="EMBL/GenBank/DDBJ databases">
        <authorList>
            <person name="Machado R.A."/>
        </authorList>
    </citation>
    <scope>NUCLEOTIDE SEQUENCE [LARGE SCALE GENOMIC DNA]</scope>
    <source>
        <strain evidence="1 2">T327</strain>
    </source>
</reference>
<accession>A0ABX0GNN9</accession>
<evidence type="ECO:0000313" key="2">
    <source>
        <dbReference type="Proteomes" id="UP000697802"/>
    </source>
</evidence>
<dbReference type="EMBL" id="PUJU01000057">
    <property type="protein sequence ID" value="NHB89827.1"/>
    <property type="molecule type" value="Genomic_DNA"/>
</dbReference>
<name>A0ABX0GNN9_9GAMM</name>
<comment type="caution">
    <text evidence="1">The sequence shown here is derived from an EMBL/GenBank/DDBJ whole genome shotgun (WGS) entry which is preliminary data.</text>
</comment>
<dbReference type="RefSeq" id="WP_133815228.1">
    <property type="nucleotide sequence ID" value="NZ_CAWPIF010000057.1"/>
</dbReference>
<dbReference type="Proteomes" id="UP000697802">
    <property type="component" value="Unassembled WGS sequence"/>
</dbReference>
<proteinExistence type="predicted"/>
<keyword evidence="2" id="KW-1185">Reference proteome</keyword>
<evidence type="ECO:0008006" key="3">
    <source>
        <dbReference type="Google" id="ProtNLM"/>
    </source>
</evidence>
<organism evidence="1 2">
    <name type="scientific">Photorhabdus tasmaniensis</name>
    <dbReference type="NCBI Taxonomy" id="1004159"/>
    <lineage>
        <taxon>Bacteria</taxon>
        <taxon>Pseudomonadati</taxon>
        <taxon>Pseudomonadota</taxon>
        <taxon>Gammaproteobacteria</taxon>
        <taxon>Enterobacterales</taxon>
        <taxon>Morganellaceae</taxon>
        <taxon>Photorhabdus</taxon>
    </lineage>
</organism>
<gene>
    <name evidence="1" type="ORF">C5471_19815</name>
</gene>
<protein>
    <recommendedName>
        <fullName evidence="3">HEPN domain-containing protein</fullName>
    </recommendedName>
</protein>
<sequence>MHKIKNILHPNRDKFGQDPFGYSALARHKFGLASTLAGYPIDITKPATDSELKNPVIWLTQAHALSQAATAVLEKDQAFEIMPSTVRGVCDSQYCAVGLMLVGYSLEICLKSIIIIKEGVEGYKAVEKRHRHHRLHKLAQFIPNLSEKELVILEGLTHFVYWAGRYPDPGSGREGDAENIFDISEKHQISAKDLFTLSSKVMHYASDIVNEM</sequence>